<dbReference type="InterPro" id="IPR001967">
    <property type="entry name" value="Peptidase_S11_N"/>
</dbReference>
<evidence type="ECO:0000256" key="11">
    <source>
        <dbReference type="ARBA" id="ARBA00023316"/>
    </source>
</evidence>
<dbReference type="InterPro" id="IPR015956">
    <property type="entry name" value="Peniciliin-bd_prot_C_sf"/>
</dbReference>
<keyword evidence="18" id="KW-1185">Reference proteome</keyword>
<evidence type="ECO:0000256" key="5">
    <source>
        <dbReference type="ARBA" id="ARBA00022645"/>
    </source>
</evidence>
<keyword evidence="15" id="KW-0472">Membrane</keyword>
<gene>
    <name evidence="17" type="ORF">GOB93_06595</name>
</gene>
<keyword evidence="8" id="KW-0378">Hydrolase</keyword>
<dbReference type="InterPro" id="IPR012907">
    <property type="entry name" value="Peptidase_S11_C"/>
</dbReference>
<organism evidence="17 18">
    <name type="scientific">Acetobacter musti</name>
    <dbReference type="NCBI Taxonomy" id="864732"/>
    <lineage>
        <taxon>Bacteria</taxon>
        <taxon>Pseudomonadati</taxon>
        <taxon>Pseudomonadota</taxon>
        <taxon>Alphaproteobacteria</taxon>
        <taxon>Acetobacterales</taxon>
        <taxon>Acetobacteraceae</taxon>
        <taxon>Acetobacter</taxon>
    </lineage>
</organism>
<reference evidence="17 18" key="1">
    <citation type="journal article" date="2020" name="Int. J. Syst. Evol. Microbiol.">
        <title>Novel acetic acid bacteria from cider fermentations: Acetobacter conturbans sp. nov. and Acetobacter fallax sp. nov.</title>
        <authorList>
            <person name="Sombolestani A.S."/>
            <person name="Cleenwerck I."/>
            <person name="Cnockaert M."/>
            <person name="Borremans W."/>
            <person name="Wieme A.D."/>
            <person name="De Vuyst L."/>
            <person name="Vandamme P."/>
        </authorList>
    </citation>
    <scope>NUCLEOTIDE SEQUENCE [LARGE SCALE GENOMIC DNA]</scope>
    <source>
        <strain evidence="17 18">LMG 30640</strain>
    </source>
</reference>
<keyword evidence="7" id="KW-0732">Signal</keyword>
<comment type="catalytic activity">
    <reaction evidence="12">
        <text>Preferential cleavage: (Ac)2-L-Lys-D-Ala-|-D-Ala. Also transpeptidation of peptidyl-alanyl moieties that are N-acyl substituents of D-alanine.</text>
        <dbReference type="EC" id="3.4.16.4"/>
    </reaction>
</comment>
<dbReference type="SMART" id="SM00936">
    <property type="entry name" value="PBP5_C"/>
    <property type="match status" value="1"/>
</dbReference>
<feature type="domain" description="Peptidase S11 D-Ala-D-Ala carboxypeptidase A C-terminal" evidence="16">
    <location>
        <begin position="353"/>
        <end position="437"/>
    </location>
</feature>
<sequence length="495" mass="52254">MAPLRRERISLDGSCRTVRSCGRCRRGTGPGTGRRVNGCPHHRRIGFNVQTRRILLASGAAAFAGGAGVLSGTARARPHHRAHKPPAENPSEGGADAATGSGPAMTPIGPVDTVARWACIVDFSSGMVLLEKAADERMPPSSLTKMMTAYVVFAMLQAGRLKLDQMLPVSERAWRMQGSKMFVPLGESIAVQELIQGMLIQSGNDACIVLAEGIAGSEEQFVALMNDTATKLGMSNSHFVNSTGWPADGHYMSARDVCTIAVHLIRDFPQYYHFFSETEFKFNKISQGNRNVLVDKGLADGLKTGHTDAGGFGLCASSQREGRRVVMALNGMASSNVRAHEGERLLGWAFANFETATIVRKGQVLDQAPVWMGEAATVPVIVAEDVSLVLPHGWQSRARVSVDYRSPVLAPVTAGQVLGQLTITLPGSPGATPPAPPPPPAAPAPGMQPATPAAPPPPPTTSADRVITVPVQAGASVAKLGFGGRIAARLGINHH</sequence>
<feature type="transmembrane region" description="Helical" evidence="15">
    <location>
        <begin position="54"/>
        <end position="74"/>
    </location>
</feature>
<dbReference type="Proteomes" id="UP000635278">
    <property type="component" value="Unassembled WGS sequence"/>
</dbReference>
<comment type="pathway">
    <text evidence="2">Cell wall biogenesis; peptidoglycan biosynthesis.</text>
</comment>
<comment type="similarity">
    <text evidence="3 13">Belongs to the peptidase S11 family.</text>
</comment>
<dbReference type="Gene3D" id="2.60.410.10">
    <property type="entry name" value="D-Ala-D-Ala carboxypeptidase, C-terminal domain"/>
    <property type="match status" value="1"/>
</dbReference>
<evidence type="ECO:0000256" key="4">
    <source>
        <dbReference type="ARBA" id="ARBA00012448"/>
    </source>
</evidence>
<evidence type="ECO:0000259" key="16">
    <source>
        <dbReference type="SMART" id="SM00936"/>
    </source>
</evidence>
<evidence type="ECO:0000256" key="1">
    <source>
        <dbReference type="ARBA" id="ARBA00003217"/>
    </source>
</evidence>
<evidence type="ECO:0000256" key="3">
    <source>
        <dbReference type="ARBA" id="ARBA00007164"/>
    </source>
</evidence>
<keyword evidence="9" id="KW-0133">Cell shape</keyword>
<proteinExistence type="inferred from homology"/>
<keyword evidence="5 17" id="KW-0121">Carboxypeptidase</keyword>
<dbReference type="GO" id="GO:0004180">
    <property type="term" value="F:carboxypeptidase activity"/>
    <property type="evidence" value="ECO:0007669"/>
    <property type="project" value="UniProtKB-KW"/>
</dbReference>
<dbReference type="PANTHER" id="PTHR21581">
    <property type="entry name" value="D-ALANYL-D-ALANINE CARBOXYPEPTIDASE"/>
    <property type="match status" value="1"/>
</dbReference>
<comment type="caution">
    <text evidence="17">The sequence shown here is derived from an EMBL/GenBank/DDBJ whole genome shotgun (WGS) entry which is preliminary data.</text>
</comment>
<evidence type="ECO:0000313" key="17">
    <source>
        <dbReference type="EMBL" id="NHN84314.1"/>
    </source>
</evidence>
<evidence type="ECO:0000256" key="14">
    <source>
        <dbReference type="SAM" id="MobiDB-lite"/>
    </source>
</evidence>
<dbReference type="Gene3D" id="3.40.710.10">
    <property type="entry name" value="DD-peptidase/beta-lactamase superfamily"/>
    <property type="match status" value="1"/>
</dbReference>
<keyword evidence="11" id="KW-0961">Cell wall biogenesis/degradation</keyword>
<evidence type="ECO:0000313" key="18">
    <source>
        <dbReference type="Proteomes" id="UP000635278"/>
    </source>
</evidence>
<protein>
    <recommendedName>
        <fullName evidence="4">serine-type D-Ala-D-Ala carboxypeptidase</fullName>
        <ecNumber evidence="4">3.4.16.4</ecNumber>
    </recommendedName>
</protein>
<evidence type="ECO:0000256" key="6">
    <source>
        <dbReference type="ARBA" id="ARBA00022670"/>
    </source>
</evidence>
<dbReference type="InterPro" id="IPR037167">
    <property type="entry name" value="Peptidase_S11_C_sf"/>
</dbReference>
<dbReference type="PANTHER" id="PTHR21581:SF6">
    <property type="entry name" value="TRAFFICKING PROTEIN PARTICLE COMPLEX SUBUNIT 12"/>
    <property type="match status" value="1"/>
</dbReference>
<feature type="region of interest" description="Disordered" evidence="14">
    <location>
        <begin position="73"/>
        <end position="105"/>
    </location>
</feature>
<keyword evidence="15" id="KW-1133">Transmembrane helix</keyword>
<dbReference type="EC" id="3.4.16.4" evidence="4"/>
<dbReference type="Pfam" id="PF00768">
    <property type="entry name" value="Peptidase_S11"/>
    <property type="match status" value="1"/>
</dbReference>
<dbReference type="SUPFAM" id="SSF56601">
    <property type="entry name" value="beta-lactamase/transpeptidase-like"/>
    <property type="match status" value="1"/>
</dbReference>
<dbReference type="InterPro" id="IPR012338">
    <property type="entry name" value="Beta-lactam/transpept-like"/>
</dbReference>
<evidence type="ECO:0000256" key="15">
    <source>
        <dbReference type="SAM" id="Phobius"/>
    </source>
</evidence>
<feature type="compositionally biased region" description="Pro residues" evidence="14">
    <location>
        <begin position="431"/>
        <end position="443"/>
    </location>
</feature>
<feature type="region of interest" description="Disordered" evidence="14">
    <location>
        <begin position="423"/>
        <end position="464"/>
    </location>
</feature>
<evidence type="ECO:0000256" key="12">
    <source>
        <dbReference type="ARBA" id="ARBA00034000"/>
    </source>
</evidence>
<evidence type="ECO:0000256" key="2">
    <source>
        <dbReference type="ARBA" id="ARBA00004752"/>
    </source>
</evidence>
<dbReference type="PRINTS" id="PR00725">
    <property type="entry name" value="DADACBPTASE1"/>
</dbReference>
<evidence type="ECO:0000256" key="13">
    <source>
        <dbReference type="RuleBase" id="RU004016"/>
    </source>
</evidence>
<keyword evidence="6" id="KW-0645">Protease</keyword>
<comment type="function">
    <text evidence="1">Removes C-terminal D-alanyl residues from sugar-peptide cell wall precursors.</text>
</comment>
<accession>A0ABX0JLW9</accession>
<evidence type="ECO:0000256" key="7">
    <source>
        <dbReference type="ARBA" id="ARBA00022729"/>
    </source>
</evidence>
<name>A0ABX0JLW9_9PROT</name>
<keyword evidence="10" id="KW-0573">Peptidoglycan synthesis</keyword>
<dbReference type="EMBL" id="WOTB01000006">
    <property type="protein sequence ID" value="NHN84314.1"/>
    <property type="molecule type" value="Genomic_DNA"/>
</dbReference>
<dbReference type="Pfam" id="PF07943">
    <property type="entry name" value="PBP5_C"/>
    <property type="match status" value="1"/>
</dbReference>
<keyword evidence="15" id="KW-0812">Transmembrane</keyword>
<evidence type="ECO:0000256" key="8">
    <source>
        <dbReference type="ARBA" id="ARBA00022801"/>
    </source>
</evidence>
<evidence type="ECO:0000256" key="9">
    <source>
        <dbReference type="ARBA" id="ARBA00022960"/>
    </source>
</evidence>
<dbReference type="InterPro" id="IPR018044">
    <property type="entry name" value="Peptidase_S11"/>
</dbReference>
<dbReference type="SUPFAM" id="SSF69189">
    <property type="entry name" value="Penicillin-binding protein associated domain"/>
    <property type="match status" value="1"/>
</dbReference>
<evidence type="ECO:0000256" key="10">
    <source>
        <dbReference type="ARBA" id="ARBA00022984"/>
    </source>
</evidence>